<gene>
    <name evidence="8" type="ORF">HGP28_18535</name>
</gene>
<keyword evidence="3" id="KW-0378">Hydrolase</keyword>
<evidence type="ECO:0000256" key="1">
    <source>
        <dbReference type="ARBA" id="ARBA00004370"/>
    </source>
</evidence>
<keyword evidence="2" id="KW-0547">Nucleotide-binding</keyword>
<dbReference type="SUPFAM" id="SSF52540">
    <property type="entry name" value="P-loop containing nucleoside triphosphate hydrolases"/>
    <property type="match status" value="1"/>
</dbReference>
<evidence type="ECO:0000256" key="3">
    <source>
        <dbReference type="ARBA" id="ARBA00022801"/>
    </source>
</evidence>
<dbReference type="Proteomes" id="UP000535589">
    <property type="component" value="Unassembled WGS sequence"/>
</dbReference>
<dbReference type="GO" id="GO:0005525">
    <property type="term" value="F:GTP binding"/>
    <property type="evidence" value="ECO:0007669"/>
    <property type="project" value="UniProtKB-KW"/>
</dbReference>
<evidence type="ECO:0000256" key="2">
    <source>
        <dbReference type="ARBA" id="ARBA00022741"/>
    </source>
</evidence>
<dbReference type="EMBL" id="JABAIK010000033">
    <property type="protein sequence ID" value="NLS14860.1"/>
    <property type="molecule type" value="Genomic_DNA"/>
</dbReference>
<feature type="coiled-coil region" evidence="6">
    <location>
        <begin position="482"/>
        <end position="531"/>
    </location>
</feature>
<protein>
    <recommendedName>
        <fullName evidence="7">Dynamin N-terminal domain-containing protein</fullName>
    </recommendedName>
</protein>
<dbReference type="GO" id="GO:0003924">
    <property type="term" value="F:GTPase activity"/>
    <property type="evidence" value="ECO:0007669"/>
    <property type="project" value="InterPro"/>
</dbReference>
<proteinExistence type="predicted"/>
<comment type="caution">
    <text evidence="8">The sequence shown here is derived from an EMBL/GenBank/DDBJ whole genome shotgun (WGS) entry which is preliminary data.</text>
</comment>
<keyword evidence="9" id="KW-1185">Reference proteome</keyword>
<dbReference type="RefSeq" id="WP_168837933.1">
    <property type="nucleotide sequence ID" value="NZ_JABAIK010000033.1"/>
</dbReference>
<evidence type="ECO:0000313" key="9">
    <source>
        <dbReference type="Proteomes" id="UP000535589"/>
    </source>
</evidence>
<dbReference type="InterPro" id="IPR027094">
    <property type="entry name" value="Mitofusin_fam"/>
</dbReference>
<evidence type="ECO:0000313" key="8">
    <source>
        <dbReference type="EMBL" id="NLS14860.1"/>
    </source>
</evidence>
<evidence type="ECO:0000256" key="4">
    <source>
        <dbReference type="ARBA" id="ARBA00023134"/>
    </source>
</evidence>
<evidence type="ECO:0000256" key="5">
    <source>
        <dbReference type="ARBA" id="ARBA00023136"/>
    </source>
</evidence>
<keyword evidence="5" id="KW-0472">Membrane</keyword>
<dbReference type="GO" id="GO:0016020">
    <property type="term" value="C:membrane"/>
    <property type="evidence" value="ECO:0007669"/>
    <property type="project" value="UniProtKB-SubCell"/>
</dbReference>
<feature type="domain" description="Dynamin N-terminal" evidence="7">
    <location>
        <begin position="43"/>
        <end position="196"/>
    </location>
</feature>
<dbReference type="Pfam" id="PF00350">
    <property type="entry name" value="Dynamin_N"/>
    <property type="match status" value="1"/>
</dbReference>
<dbReference type="InterPro" id="IPR027417">
    <property type="entry name" value="P-loop_NTPase"/>
</dbReference>
<comment type="subcellular location">
    <subcellularLocation>
        <location evidence="1">Membrane</location>
    </subcellularLocation>
</comment>
<dbReference type="AlphaFoldDB" id="A0A7X8YIQ0"/>
<evidence type="ECO:0000259" key="7">
    <source>
        <dbReference type="Pfam" id="PF00350"/>
    </source>
</evidence>
<dbReference type="PANTHER" id="PTHR10465:SF0">
    <property type="entry name" value="SARCALUMENIN"/>
    <property type="match status" value="1"/>
</dbReference>
<sequence length="550" mass="61274">MKLKQKVEELLPQISDLANQYGFEQEIERAIAKHNQYKLRLPFVGAFSVGKSTLLNTLLQDKRLLGVEIDPATCLPTELFYSEQESITWIDQTGKTVNLSREDLKNQNYPISEQDAWVEVGLANSVLEKYQDLVLVDMPGWDSGLAEHSLAVDNYIHLSGAYCLTVRATDGTLKQSIQEVLTELKMLNKPVILIISRIDEISLDERQAVTDSITEQVTSQLSKEPLKVVTTSARKKQIEGVEEALSDVVALSDSIYSELVLNHFLAVFELIETKINILLNEDNLSVEEAQLAYEAVPEQLLQLKEQLAEIMQQVDVIVPSCIEAAKSNLSNNLKAQLSSLASSAVRGGDVKHEVTTALRSGFLAMMEQDFKPRVARQLKSLQNINDIAPVNLNVSTSFTASEDASDSNGLIFSQVISFAITKVLTLVPPLKPFSLIIHGIASIFTSKVDKDIQREQQREEANQYVLNTLIPQVVSQAEPAIYDNLRQIVDNVKAEVTQESERKAKNKKDSLTELKQVLDSMTEQDDQEKQKLNNNLTALNVITAQLQGVN</sequence>
<name>A0A7X8YIQ0_9VIBR</name>
<evidence type="ECO:0000256" key="6">
    <source>
        <dbReference type="SAM" id="Coils"/>
    </source>
</evidence>
<organism evidence="8 9">
    <name type="scientific">Vibrio agarilyticus</name>
    <dbReference type="NCBI Taxonomy" id="2726741"/>
    <lineage>
        <taxon>Bacteria</taxon>
        <taxon>Pseudomonadati</taxon>
        <taxon>Pseudomonadota</taxon>
        <taxon>Gammaproteobacteria</taxon>
        <taxon>Vibrionales</taxon>
        <taxon>Vibrionaceae</taxon>
        <taxon>Vibrio</taxon>
    </lineage>
</organism>
<reference evidence="8 9" key="1">
    <citation type="submission" date="2020-04" db="EMBL/GenBank/DDBJ databases">
        <title>Vibrio sp. SM6, a novel species isolated from seawater.</title>
        <authorList>
            <person name="Wang X."/>
        </authorList>
    </citation>
    <scope>NUCLEOTIDE SEQUENCE [LARGE SCALE GENOMIC DNA]</scope>
    <source>
        <strain evidence="8 9">SM6</strain>
    </source>
</reference>
<dbReference type="Gene3D" id="3.40.50.300">
    <property type="entry name" value="P-loop containing nucleotide triphosphate hydrolases"/>
    <property type="match status" value="1"/>
</dbReference>
<keyword evidence="4" id="KW-0342">GTP-binding</keyword>
<dbReference type="InterPro" id="IPR045063">
    <property type="entry name" value="Dynamin_N"/>
</dbReference>
<accession>A0A7X8YIQ0</accession>
<dbReference type="PANTHER" id="PTHR10465">
    <property type="entry name" value="TRANSMEMBRANE GTPASE FZO1"/>
    <property type="match status" value="1"/>
</dbReference>
<keyword evidence="6" id="KW-0175">Coiled coil</keyword>